<protein>
    <recommendedName>
        <fullName evidence="2">Periplasmic protein</fullName>
    </recommendedName>
</protein>
<name>A0AAU7E6Q3_9BACT</name>
<gene>
    <name evidence="1" type="ORF">AAH949_06170</name>
</gene>
<dbReference type="AlphaFoldDB" id="A0AAU7E6Q3"/>
<dbReference type="RefSeq" id="WP_348518245.1">
    <property type="nucleotide sequence ID" value="NZ_CP155620.1"/>
</dbReference>
<organism evidence="1">
    <name type="scientific">Campylobacter sp. CCS1377</name>
    <dbReference type="NCBI Taxonomy" id="3158229"/>
    <lineage>
        <taxon>Bacteria</taxon>
        <taxon>Pseudomonadati</taxon>
        <taxon>Campylobacterota</taxon>
        <taxon>Epsilonproteobacteria</taxon>
        <taxon>Campylobacterales</taxon>
        <taxon>Campylobacteraceae</taxon>
        <taxon>Campylobacter</taxon>
    </lineage>
</organism>
<reference evidence="1" key="1">
    <citation type="submission" date="2024-05" db="EMBL/GenBank/DDBJ databases">
        <title>Campylobacter coli isolated from environmental waters in Slovenia.</title>
        <authorList>
            <person name="Zautner A.E."/>
            <person name="Bunk B."/>
            <person name="Riedel T."/>
            <person name="Sproeer C."/>
        </authorList>
    </citation>
    <scope>NUCLEOTIDE SEQUENCE</scope>
    <source>
        <strain evidence="1">CCS1377</strain>
    </source>
</reference>
<sequence>MKKFFLIVLGIVVFLLFVAYVMLFTSFGNKIVSGLIEDKIKQSTSLDVNLTHFDLRFSTLNIEADVANIATIKLDGNTSLFTLGFDVLYDISLNENYAKNLGLNLKQNLNFGGKIQGKASDFIIDGKGYLLGSDVLLDARILDYNPIKLQLKADALKIEEALDLLALPRYALGNLKINADINAKDLKPDGNALINLYTTSINYELLERDFNLSLPYSNIKSTIVALIKNDQIYAQSDTATSYLKLESKKTNYDLSKAALNSDFILNIPDLSKLQRLTQNKLSGNVKVDGNVSLIKNILNELNAKVVGLGGDINAKLKDENLQVNLKDVNIENLTALAGYGNLAKGLLDANLNAKGLDFKNFDLIVKTKQGFLNGSGLKKLTKLDFPSANFSLDVKANAKNAKIDYNGILHSDLVNITQLMGFYNLENKELNLQTKADVKDLSKFKALAGVDVKGTVNLNTNANLLGNEIKKLQVNANIAGGELVANSNGKTLDLKISKLDLTKAFILAAQPNYSSGILDAKVKLNSMDFKNLSGVYELKTNGVLNDAVLSKLLEKKFPKNTKFNLSAKGDIKNSLVDFDVNLKSDLINLDRFKGNFNINTSKLTSDYVLDAYDFSKLGFLLDRKLEGKALFKGNLNYDKNLDATIQSDALFGGNLDANLKNNVLKAKLNQMDLQSLAKGVDFTDLYMGKINANVDYNLLSKQGDANLDLSGGKLKRSAITNALFLLIRKDITNEVYHTAKMDAKINKDLVDFNLNLQAQNSDIKIINANINTKTSVLNVPFDATLDRVEFKGVISGTTQKPNIKLDAKSVLGTVKNILGVKENNKNEDKGQNKLDNLLKKIF</sequence>
<accession>A0AAU7E6Q3</accession>
<proteinExistence type="predicted"/>
<evidence type="ECO:0000313" key="1">
    <source>
        <dbReference type="EMBL" id="XBJ28686.1"/>
    </source>
</evidence>
<dbReference type="EMBL" id="CP155620">
    <property type="protein sequence ID" value="XBJ28686.1"/>
    <property type="molecule type" value="Genomic_DNA"/>
</dbReference>
<evidence type="ECO:0008006" key="2">
    <source>
        <dbReference type="Google" id="ProtNLM"/>
    </source>
</evidence>